<dbReference type="Gene3D" id="1.25.40.660">
    <property type="entry name" value="Vacuolar protein sorting-associated protein 35, helical subcomplex Vps35-C"/>
    <property type="match status" value="1"/>
</dbReference>
<keyword evidence="5" id="KW-0472">Membrane</keyword>
<comment type="similarity">
    <text evidence="2 6">Belongs to the VPS35 family.</text>
</comment>
<dbReference type="InterPro" id="IPR005378">
    <property type="entry name" value="Vps35"/>
</dbReference>
<evidence type="ECO:0000313" key="9">
    <source>
        <dbReference type="Proteomes" id="UP000292447"/>
    </source>
</evidence>
<evidence type="ECO:0000256" key="7">
    <source>
        <dbReference type="SAM" id="MobiDB-lite"/>
    </source>
</evidence>
<comment type="subcellular location">
    <subcellularLocation>
        <location evidence="1">Membrane</location>
        <topology evidence="1">Peripheral membrane protein</topology>
    </subcellularLocation>
</comment>
<accession>A0A4P6XMK9</accession>
<evidence type="ECO:0000256" key="5">
    <source>
        <dbReference type="ARBA" id="ARBA00023136"/>
    </source>
</evidence>
<evidence type="ECO:0000256" key="6">
    <source>
        <dbReference type="PIRNR" id="PIRNR009375"/>
    </source>
</evidence>
<evidence type="ECO:0000256" key="3">
    <source>
        <dbReference type="ARBA" id="ARBA00022448"/>
    </source>
</evidence>
<dbReference type="GO" id="GO:0006886">
    <property type="term" value="P:intracellular protein transport"/>
    <property type="evidence" value="ECO:0007669"/>
    <property type="project" value="TreeGrafter"/>
</dbReference>
<dbReference type="PANTHER" id="PTHR11099:SF0">
    <property type="entry name" value="VACUOLAR PROTEIN SORTING-ASSOCIATED PROTEIN 35"/>
    <property type="match status" value="1"/>
</dbReference>
<name>A0A4P6XMK9_9ASCO</name>
<organism evidence="8 9">
    <name type="scientific">Metschnikowia aff. pulcherrima</name>
    <dbReference type="NCBI Taxonomy" id="2163413"/>
    <lineage>
        <taxon>Eukaryota</taxon>
        <taxon>Fungi</taxon>
        <taxon>Dikarya</taxon>
        <taxon>Ascomycota</taxon>
        <taxon>Saccharomycotina</taxon>
        <taxon>Pichiomycetes</taxon>
        <taxon>Metschnikowiaceae</taxon>
        <taxon>Metschnikowia</taxon>
    </lineage>
</organism>
<sequence length="897" mass="102179">MPDNSVLASSLGNIRHQAKLMRENLADGKLMPALKNCVNFLNELRSLAFSPKEYYELYMAVFDALELFSAYLLQSNKLKLEKNKNAPFLTDLYELVQYLGNIVPRLYLMIVVGTTCMAVQSAATKDIMKDMMEMCRGVQHPIRGLFLRHYLCQRSKDLFPVSCMEDFDDTVNFLVANFVEMNKLWVRLQHQGHSSERALRYQERKELKILVGSNLVRLSQVVDDFSAEGYSAADYYGKKLFPLITEQIIQCRDHLAQSYLIDVVIQVFPDEFHFATLGPLLNDVFLKLHPMLKKADLVSALVDRFVSYHNSQDDLAAKTEKLALQPLQAPSVDTVLGFFWDFYASLRAQDPALPLDELVPILQSLVKLLLAFDRDNVLNLDKIYQFAAEDLQIAGESDAEMQALWTELLLTPLQHFPAAKSLLELPFFFKLYSKINDLTFHKKLACDIAAKLLAADIPQVLTTTEDIDSVFKYLQVLIQDSGTELSTSKDLGVETTIRVDDGASLVTEGFLHAQETVCKMLHLIGHDDESKALSNLLYVKKKYLCKTPRNIVYTYPTLVTKMSNILRVAGYKSLAKKRTAADQLDLMLSSTFKNISVVIDELYQHHLQFNAETVLKLYLNLAGVADQLRQENIAYELFSQCFVVYEESLILASSQGQAIDPHESMGGSLSYQAVVIIANRLASLRYFSKENYESLITKVTLYGLKLLKKQDQCRSIYECAHLWWWCDLLIEGKSPTLAAEIDARRTSENATEEDSGAEKHAEQIKEKKPSELESDLAAASPVLYQDPKRVLECLQKALRVADSCMDPYLLLRLFVEILNRCIIFNIYDNWMVDARYIGGLIDLIRTNFANFEQSHVAGVEDDRETRLLKRIEALFDRTLAYLREQQQSADRLREIVV</sequence>
<comment type="function">
    <text evidence="6">Plays a role in vesicular protein sorting.</text>
</comment>
<dbReference type="Proteomes" id="UP000292447">
    <property type="component" value="Chromosome III"/>
</dbReference>
<dbReference type="AlphaFoldDB" id="A0A4P6XMK9"/>
<dbReference type="GO" id="GO:0005829">
    <property type="term" value="C:cytosol"/>
    <property type="evidence" value="ECO:0007669"/>
    <property type="project" value="GOC"/>
</dbReference>
<dbReference type="InterPro" id="IPR042491">
    <property type="entry name" value="Vps35_C"/>
</dbReference>
<dbReference type="Pfam" id="PF03635">
    <property type="entry name" value="Vps35"/>
    <property type="match status" value="1"/>
</dbReference>
<dbReference type="PIRSF" id="PIRSF009375">
    <property type="entry name" value="Retromer_Vps35"/>
    <property type="match status" value="1"/>
</dbReference>
<dbReference type="GO" id="GO:0005770">
    <property type="term" value="C:late endosome"/>
    <property type="evidence" value="ECO:0007669"/>
    <property type="project" value="TreeGrafter"/>
</dbReference>
<evidence type="ECO:0000256" key="4">
    <source>
        <dbReference type="ARBA" id="ARBA00022927"/>
    </source>
</evidence>
<evidence type="ECO:0000313" key="8">
    <source>
        <dbReference type="EMBL" id="QBM88089.1"/>
    </source>
</evidence>
<keyword evidence="4 6" id="KW-0653">Protein transport</keyword>
<feature type="compositionally biased region" description="Basic and acidic residues" evidence="7">
    <location>
        <begin position="756"/>
        <end position="771"/>
    </location>
</feature>
<feature type="region of interest" description="Disordered" evidence="7">
    <location>
        <begin position="744"/>
        <end position="773"/>
    </location>
</feature>
<dbReference type="STRING" id="2163413.A0A4P6XMK9"/>
<keyword evidence="9" id="KW-1185">Reference proteome</keyword>
<protein>
    <recommendedName>
        <fullName evidence="6">Vacuolar protein sorting-associated protein 35</fullName>
    </recommendedName>
</protein>
<dbReference type="EMBL" id="CP034458">
    <property type="protein sequence ID" value="QBM88089.1"/>
    <property type="molecule type" value="Genomic_DNA"/>
</dbReference>
<evidence type="ECO:0000256" key="1">
    <source>
        <dbReference type="ARBA" id="ARBA00004170"/>
    </source>
</evidence>
<gene>
    <name evidence="8" type="primary">MPUL0C00520</name>
    <name evidence="8" type="ORF">METSCH_C00520</name>
</gene>
<reference evidence="9" key="1">
    <citation type="submission" date="2019-03" db="EMBL/GenBank/DDBJ databases">
        <title>Snf2 controls pulcherriminic acid biosynthesis and connects pigmentation and antifungal activity of the yeast Metschnikowia pulcherrima.</title>
        <authorList>
            <person name="Gore-Lloyd D."/>
            <person name="Sumann I."/>
            <person name="Brachmann A.O."/>
            <person name="Schneeberger K."/>
            <person name="Ortiz-Merino R.A."/>
            <person name="Moreno-Beltran M."/>
            <person name="Schlaefli M."/>
            <person name="Kirner P."/>
            <person name="Santos Kron A."/>
            <person name="Wolfe K.H."/>
            <person name="Piel J."/>
            <person name="Ahrens C.H."/>
            <person name="Henk D."/>
            <person name="Freimoser F.M."/>
        </authorList>
    </citation>
    <scope>NUCLEOTIDE SEQUENCE [LARGE SCALE GENOMIC DNA]</scope>
    <source>
        <strain evidence="9">APC 1.2</strain>
    </source>
</reference>
<evidence type="ECO:0000256" key="2">
    <source>
        <dbReference type="ARBA" id="ARBA00006536"/>
    </source>
</evidence>
<keyword evidence="3 6" id="KW-0813">Transport</keyword>
<dbReference type="GO" id="GO:0030906">
    <property type="term" value="C:retromer, cargo-selective complex"/>
    <property type="evidence" value="ECO:0007669"/>
    <property type="project" value="InterPro"/>
</dbReference>
<proteinExistence type="inferred from homology"/>
<dbReference type="GO" id="GO:0042147">
    <property type="term" value="P:retrograde transport, endosome to Golgi"/>
    <property type="evidence" value="ECO:0007669"/>
    <property type="project" value="InterPro"/>
</dbReference>
<dbReference type="PANTHER" id="PTHR11099">
    <property type="entry name" value="VACUOLAR SORTING PROTEIN 35"/>
    <property type="match status" value="1"/>
</dbReference>